<protein>
    <submittedName>
        <fullName evidence="3">BTB/POZ domain-containing protein</fullName>
    </submittedName>
</protein>
<accession>A0AAD4R0P6</accession>
<dbReference type="Pfam" id="PF00651">
    <property type="entry name" value="BTB"/>
    <property type="match status" value="2"/>
</dbReference>
<feature type="compositionally biased region" description="Low complexity" evidence="1">
    <location>
        <begin position="20"/>
        <end position="36"/>
    </location>
</feature>
<evidence type="ECO:0000256" key="1">
    <source>
        <dbReference type="SAM" id="MobiDB-lite"/>
    </source>
</evidence>
<dbReference type="Gene3D" id="3.30.710.10">
    <property type="entry name" value="Potassium Channel Kv1.1, Chain A"/>
    <property type="match status" value="2"/>
</dbReference>
<evidence type="ECO:0000313" key="4">
    <source>
        <dbReference type="Proteomes" id="UP001201812"/>
    </source>
</evidence>
<feature type="domain" description="BTB" evidence="2">
    <location>
        <begin position="196"/>
        <end position="259"/>
    </location>
</feature>
<dbReference type="PANTHER" id="PTHR22744:SF14">
    <property type="entry name" value="BTB DOMAIN-CONTAINING PROTEIN-RELATED"/>
    <property type="match status" value="1"/>
</dbReference>
<comment type="caution">
    <text evidence="3">The sequence shown here is derived from an EMBL/GenBank/DDBJ whole genome shotgun (WGS) entry which is preliminary data.</text>
</comment>
<dbReference type="CDD" id="cd18186">
    <property type="entry name" value="BTB_POZ_ZBTB_KLHL-like"/>
    <property type="match status" value="2"/>
</dbReference>
<evidence type="ECO:0000313" key="3">
    <source>
        <dbReference type="EMBL" id="KAI1702194.1"/>
    </source>
</evidence>
<gene>
    <name evidence="3" type="ORF">DdX_15608</name>
</gene>
<evidence type="ECO:0000259" key="2">
    <source>
        <dbReference type="PROSITE" id="PS50097"/>
    </source>
</evidence>
<dbReference type="PROSITE" id="PS50097">
    <property type="entry name" value="BTB"/>
    <property type="match status" value="2"/>
</dbReference>
<dbReference type="AlphaFoldDB" id="A0AAD4R0P6"/>
<name>A0AAD4R0P6_9BILA</name>
<dbReference type="InterPro" id="IPR000210">
    <property type="entry name" value="BTB/POZ_dom"/>
</dbReference>
<dbReference type="SUPFAM" id="SSF54695">
    <property type="entry name" value="POZ domain"/>
    <property type="match status" value="2"/>
</dbReference>
<dbReference type="Proteomes" id="UP001201812">
    <property type="component" value="Unassembled WGS sequence"/>
</dbReference>
<feature type="domain" description="BTB" evidence="2">
    <location>
        <begin position="385"/>
        <end position="452"/>
    </location>
</feature>
<sequence length="528" mass="60311">MTKKWYEQLNSNRWNRAKQTTGSSGLLSNSTTTTHNESSKVPSQITLSVPLTSQYDNSTYRDEMTPTSCEYQTSGNANWKMAVSSVQNKTRITLYCSRKSSSDTLLAAGNNPYCRDSHKQGHATFSGPMLETTVTVDLNIDSNQMINIYGYRNTSLQMHITSLEPPAEDISAKIYEDAFSYVDKAQIFSEPSPFPSDCVIVFENNKEVLVNKALLSLHSEFWNEVFAKYKDKIPLFNVDYDEFLDLLCVIYPTRHPITTKNVETLSKLAHEFKMAELLKCCDIFLMANSAKFGRSKLLLLAQEYSLERLQAQCISKYNSLHDIITIKTEPEYASLHNRTKRMLLDKILGINSSELSETPMTKISDNETRAAEILDKLHTLSSCPSDIVLVVGNAQIPAHKQLLSYFSEFFNNMFQSEFKESRESEITLEEVRYEEMVELLSIIYPSDYTINETNIATIVKMADRFIMPIILERCKQELKNSNKIKGALKLWLAQQYKFTNLQTNFIRNSLPVFIHLPHIHCEPPQVAS</sequence>
<dbReference type="EMBL" id="JAKKPZ010000103">
    <property type="protein sequence ID" value="KAI1702194.1"/>
    <property type="molecule type" value="Genomic_DNA"/>
</dbReference>
<dbReference type="PANTHER" id="PTHR22744">
    <property type="entry name" value="HELIX LOOP HELIX PROTEIN 21-RELATED"/>
    <property type="match status" value="1"/>
</dbReference>
<reference evidence="3" key="1">
    <citation type="submission" date="2022-01" db="EMBL/GenBank/DDBJ databases">
        <title>Genome Sequence Resource for Two Populations of Ditylenchus destructor, the Migratory Endoparasitic Phytonematode.</title>
        <authorList>
            <person name="Zhang H."/>
            <person name="Lin R."/>
            <person name="Xie B."/>
        </authorList>
    </citation>
    <scope>NUCLEOTIDE SEQUENCE</scope>
    <source>
        <strain evidence="3">BazhouSP</strain>
    </source>
</reference>
<dbReference type="SMART" id="SM00225">
    <property type="entry name" value="BTB"/>
    <property type="match status" value="2"/>
</dbReference>
<dbReference type="InterPro" id="IPR011333">
    <property type="entry name" value="SKP1/BTB/POZ_sf"/>
</dbReference>
<organism evidence="3 4">
    <name type="scientific">Ditylenchus destructor</name>
    <dbReference type="NCBI Taxonomy" id="166010"/>
    <lineage>
        <taxon>Eukaryota</taxon>
        <taxon>Metazoa</taxon>
        <taxon>Ecdysozoa</taxon>
        <taxon>Nematoda</taxon>
        <taxon>Chromadorea</taxon>
        <taxon>Rhabditida</taxon>
        <taxon>Tylenchina</taxon>
        <taxon>Tylenchomorpha</taxon>
        <taxon>Sphaerularioidea</taxon>
        <taxon>Anguinidae</taxon>
        <taxon>Anguininae</taxon>
        <taxon>Ditylenchus</taxon>
    </lineage>
</organism>
<keyword evidence="4" id="KW-1185">Reference proteome</keyword>
<proteinExistence type="predicted"/>
<feature type="region of interest" description="Disordered" evidence="1">
    <location>
        <begin position="12"/>
        <end position="43"/>
    </location>
</feature>